<evidence type="ECO:0000256" key="1">
    <source>
        <dbReference type="SAM" id="Phobius"/>
    </source>
</evidence>
<evidence type="ECO:0000313" key="2">
    <source>
        <dbReference type="EMBL" id="GBN27908.1"/>
    </source>
</evidence>
<sequence>FGRKPLVLVCNILAIISGISCVFSTSFLMFAVARFFVAAAVYAADQAATVLSKLTTRWIKGKFEADVTIQNVRRQLSGKSKSSTYAATEESVWKCIVSRENRKKIMKIIQIGEMNFLNDIWRNIKRTSTFKYD</sequence>
<name>A0A4Y2ML64_ARAVE</name>
<proteinExistence type="predicted"/>
<keyword evidence="1" id="KW-0812">Transmembrane</keyword>
<dbReference type="AlphaFoldDB" id="A0A4Y2ML64"/>
<organism evidence="2 3">
    <name type="scientific">Araneus ventricosus</name>
    <name type="common">Orbweaver spider</name>
    <name type="synonym">Epeira ventricosa</name>
    <dbReference type="NCBI Taxonomy" id="182803"/>
    <lineage>
        <taxon>Eukaryota</taxon>
        <taxon>Metazoa</taxon>
        <taxon>Ecdysozoa</taxon>
        <taxon>Arthropoda</taxon>
        <taxon>Chelicerata</taxon>
        <taxon>Arachnida</taxon>
        <taxon>Araneae</taxon>
        <taxon>Araneomorphae</taxon>
        <taxon>Entelegynae</taxon>
        <taxon>Araneoidea</taxon>
        <taxon>Araneidae</taxon>
        <taxon>Araneus</taxon>
    </lineage>
</organism>
<comment type="caution">
    <text evidence="2">The sequence shown here is derived from an EMBL/GenBank/DDBJ whole genome shotgun (WGS) entry which is preliminary data.</text>
</comment>
<accession>A0A4Y2ML64</accession>
<reference evidence="2 3" key="1">
    <citation type="journal article" date="2019" name="Sci. Rep.">
        <title>Orb-weaving spider Araneus ventricosus genome elucidates the spidroin gene catalogue.</title>
        <authorList>
            <person name="Kono N."/>
            <person name="Nakamura H."/>
            <person name="Ohtoshi R."/>
            <person name="Moran D.A.P."/>
            <person name="Shinohara A."/>
            <person name="Yoshida Y."/>
            <person name="Fujiwara M."/>
            <person name="Mori M."/>
            <person name="Tomita M."/>
            <person name="Arakawa K."/>
        </authorList>
    </citation>
    <scope>NUCLEOTIDE SEQUENCE [LARGE SCALE GENOMIC DNA]</scope>
</reference>
<evidence type="ECO:0000313" key="3">
    <source>
        <dbReference type="Proteomes" id="UP000499080"/>
    </source>
</evidence>
<dbReference type="EMBL" id="BGPR01123800">
    <property type="protein sequence ID" value="GBN27908.1"/>
    <property type="molecule type" value="Genomic_DNA"/>
</dbReference>
<dbReference type="InterPro" id="IPR036259">
    <property type="entry name" value="MFS_trans_sf"/>
</dbReference>
<protein>
    <submittedName>
        <fullName evidence="2">Uncharacterized protein</fullName>
    </submittedName>
</protein>
<keyword evidence="1" id="KW-1133">Transmembrane helix</keyword>
<feature type="transmembrane region" description="Helical" evidence="1">
    <location>
        <begin position="6"/>
        <end position="32"/>
    </location>
</feature>
<dbReference type="Gene3D" id="1.20.1250.20">
    <property type="entry name" value="MFS general substrate transporter like domains"/>
    <property type="match status" value="1"/>
</dbReference>
<dbReference type="Proteomes" id="UP000499080">
    <property type="component" value="Unassembled WGS sequence"/>
</dbReference>
<gene>
    <name evidence="2" type="ORF">AVEN_12484_1</name>
</gene>
<dbReference type="SUPFAM" id="SSF103473">
    <property type="entry name" value="MFS general substrate transporter"/>
    <property type="match status" value="1"/>
</dbReference>
<keyword evidence="1" id="KW-0472">Membrane</keyword>
<keyword evidence="3" id="KW-1185">Reference proteome</keyword>
<feature type="non-terminal residue" evidence="2">
    <location>
        <position position="1"/>
    </location>
</feature>